<evidence type="ECO:0000313" key="1">
    <source>
        <dbReference type="EMBL" id="KAJ8005340.1"/>
    </source>
</evidence>
<sequence length="91" mass="10314">MYLDIFALVQVFPIFFRNSTTQLCSKNICNPIMFISLEGTDSRSSNWDLLCHNYQAVIDQCGIRLKIILGSKLGITEAGKGEPLKNFDHIF</sequence>
<dbReference type="EMBL" id="CM055738">
    <property type="protein sequence ID" value="KAJ8005340.1"/>
    <property type="molecule type" value="Genomic_DNA"/>
</dbReference>
<proteinExistence type="predicted"/>
<name>A0ACC2GP49_DALPE</name>
<organism evidence="1 2">
    <name type="scientific">Dallia pectoralis</name>
    <name type="common">Alaska blackfish</name>
    <dbReference type="NCBI Taxonomy" id="75939"/>
    <lineage>
        <taxon>Eukaryota</taxon>
        <taxon>Metazoa</taxon>
        <taxon>Chordata</taxon>
        <taxon>Craniata</taxon>
        <taxon>Vertebrata</taxon>
        <taxon>Euteleostomi</taxon>
        <taxon>Actinopterygii</taxon>
        <taxon>Neopterygii</taxon>
        <taxon>Teleostei</taxon>
        <taxon>Protacanthopterygii</taxon>
        <taxon>Esociformes</taxon>
        <taxon>Umbridae</taxon>
        <taxon>Dallia</taxon>
    </lineage>
</organism>
<comment type="caution">
    <text evidence="1">The sequence shown here is derived from an EMBL/GenBank/DDBJ whole genome shotgun (WGS) entry which is preliminary data.</text>
</comment>
<dbReference type="Proteomes" id="UP001157502">
    <property type="component" value="Chromosome 11"/>
</dbReference>
<keyword evidence="2" id="KW-1185">Reference proteome</keyword>
<accession>A0ACC2GP49</accession>
<gene>
    <name evidence="1" type="ORF">DPEC_G00145610</name>
</gene>
<reference evidence="1" key="1">
    <citation type="submission" date="2021-05" db="EMBL/GenBank/DDBJ databases">
        <authorList>
            <person name="Pan Q."/>
            <person name="Jouanno E."/>
            <person name="Zahm M."/>
            <person name="Klopp C."/>
            <person name="Cabau C."/>
            <person name="Louis A."/>
            <person name="Berthelot C."/>
            <person name="Parey E."/>
            <person name="Roest Crollius H."/>
            <person name="Montfort J."/>
            <person name="Robinson-Rechavi M."/>
            <person name="Bouchez O."/>
            <person name="Lampietro C."/>
            <person name="Lopez Roques C."/>
            <person name="Donnadieu C."/>
            <person name="Postlethwait J."/>
            <person name="Bobe J."/>
            <person name="Dillon D."/>
            <person name="Chandos A."/>
            <person name="von Hippel F."/>
            <person name="Guiguen Y."/>
        </authorList>
    </citation>
    <scope>NUCLEOTIDE SEQUENCE</scope>
    <source>
        <strain evidence="1">YG-Jan2019</strain>
    </source>
</reference>
<protein>
    <submittedName>
        <fullName evidence="1">Uncharacterized protein</fullName>
    </submittedName>
</protein>
<evidence type="ECO:0000313" key="2">
    <source>
        <dbReference type="Proteomes" id="UP001157502"/>
    </source>
</evidence>